<accession>A0A0E3CFK4</accession>
<reference evidence="1 2" key="1">
    <citation type="submission" date="2013-09" db="EMBL/GenBank/DDBJ databases">
        <title>High correlation between genotypes and phenotypes of environmental bacteria Comamonas testosteroni strains.</title>
        <authorList>
            <person name="Liu L."/>
            <person name="Zhu W."/>
            <person name="Xia X."/>
            <person name="Xu B."/>
            <person name="Luo M."/>
            <person name="Wang G."/>
        </authorList>
    </citation>
    <scope>NUCLEOTIDE SEQUENCE [LARGE SCALE GENOMIC DNA]</scope>
    <source>
        <strain evidence="1 2">DF2</strain>
    </source>
</reference>
<name>A0A0E3CFK4_9BURK</name>
<dbReference type="AlphaFoldDB" id="A0A0E3CFK4"/>
<keyword evidence="2" id="KW-1185">Reference proteome</keyword>
<protein>
    <submittedName>
        <fullName evidence="1">Uncharacterized protein</fullName>
    </submittedName>
</protein>
<evidence type="ECO:0000313" key="1">
    <source>
        <dbReference type="EMBL" id="KGH10310.1"/>
    </source>
</evidence>
<dbReference type="Proteomes" id="UP000029549">
    <property type="component" value="Unassembled WGS sequence"/>
</dbReference>
<proteinExistence type="predicted"/>
<sequence length="57" mass="6286">MQQSDLDQNLCRSHSPSTKHAQMIAAAGFRNTPGIQLPFKASLPNCSSRLLAWQTCK</sequence>
<dbReference type="EMBL" id="AWTP01000116">
    <property type="protein sequence ID" value="KGH10310.1"/>
    <property type="molecule type" value="Genomic_DNA"/>
</dbReference>
<comment type="caution">
    <text evidence="1">The sequence shown here is derived from an EMBL/GenBank/DDBJ whole genome shotgun (WGS) entry which is preliminary data.</text>
</comment>
<organism evidence="1 2">
    <name type="scientific">Comamonas thiooxydans</name>
    <dbReference type="NCBI Taxonomy" id="363952"/>
    <lineage>
        <taxon>Bacteria</taxon>
        <taxon>Pseudomonadati</taxon>
        <taxon>Pseudomonadota</taxon>
        <taxon>Betaproteobacteria</taxon>
        <taxon>Burkholderiales</taxon>
        <taxon>Comamonadaceae</taxon>
        <taxon>Comamonas</taxon>
    </lineage>
</organism>
<evidence type="ECO:0000313" key="2">
    <source>
        <dbReference type="Proteomes" id="UP000029549"/>
    </source>
</evidence>
<gene>
    <name evidence="1" type="ORF">P608_15485</name>
</gene>